<dbReference type="PROSITE" id="PS50994">
    <property type="entry name" value="INTEGRASE"/>
    <property type="match status" value="1"/>
</dbReference>
<gene>
    <name evidence="3" type="ORF">HannXRQ_Chr07g0189441</name>
</gene>
<name>A0A251U9V3_HELAN</name>
<dbReference type="Pfam" id="PF14223">
    <property type="entry name" value="Retrotran_gag_2"/>
    <property type="match status" value="1"/>
</dbReference>
<organism evidence="3 4">
    <name type="scientific">Helianthus annuus</name>
    <name type="common">Common sunflower</name>
    <dbReference type="NCBI Taxonomy" id="4232"/>
    <lineage>
        <taxon>Eukaryota</taxon>
        <taxon>Viridiplantae</taxon>
        <taxon>Streptophyta</taxon>
        <taxon>Embryophyta</taxon>
        <taxon>Tracheophyta</taxon>
        <taxon>Spermatophyta</taxon>
        <taxon>Magnoliopsida</taxon>
        <taxon>eudicotyledons</taxon>
        <taxon>Gunneridae</taxon>
        <taxon>Pentapetalae</taxon>
        <taxon>asterids</taxon>
        <taxon>campanulids</taxon>
        <taxon>Asterales</taxon>
        <taxon>Asteraceae</taxon>
        <taxon>Asteroideae</taxon>
        <taxon>Heliantheae alliance</taxon>
        <taxon>Heliantheae</taxon>
        <taxon>Helianthus</taxon>
    </lineage>
</organism>
<evidence type="ECO:0000313" key="4">
    <source>
        <dbReference type="Proteomes" id="UP000215914"/>
    </source>
</evidence>
<dbReference type="PANTHER" id="PTHR47481:SF38">
    <property type="entry name" value="POU DOMAIN, CLASS 4, TRANSCRIPTION FACTOR 1-LIKE"/>
    <property type="match status" value="1"/>
</dbReference>
<feature type="region of interest" description="Disordered" evidence="1">
    <location>
        <begin position="258"/>
        <end position="325"/>
    </location>
</feature>
<dbReference type="InterPro" id="IPR036397">
    <property type="entry name" value="RNaseH_sf"/>
</dbReference>
<dbReference type="SUPFAM" id="SSF53098">
    <property type="entry name" value="Ribonuclease H-like"/>
    <property type="match status" value="1"/>
</dbReference>
<dbReference type="InterPro" id="IPR012337">
    <property type="entry name" value="RNaseH-like_sf"/>
</dbReference>
<dbReference type="InterPro" id="IPR001584">
    <property type="entry name" value="Integrase_cat-core"/>
</dbReference>
<dbReference type="PANTHER" id="PTHR47481">
    <property type="match status" value="1"/>
</dbReference>
<dbReference type="OMA" id="IRTINNM"/>
<dbReference type="InterPro" id="IPR025724">
    <property type="entry name" value="GAG-pre-integrase_dom"/>
</dbReference>
<evidence type="ECO:0000256" key="1">
    <source>
        <dbReference type="SAM" id="MobiDB-lite"/>
    </source>
</evidence>
<dbReference type="Proteomes" id="UP000215914">
    <property type="component" value="Chromosome 7"/>
</dbReference>
<proteinExistence type="predicted"/>
<keyword evidence="4" id="KW-1185">Reference proteome</keyword>
<feature type="region of interest" description="Disordered" evidence="1">
    <location>
        <begin position="791"/>
        <end position="918"/>
    </location>
</feature>
<feature type="compositionally biased region" description="Basic residues" evidence="1">
    <location>
        <begin position="298"/>
        <end position="307"/>
    </location>
</feature>
<dbReference type="CDD" id="cd09272">
    <property type="entry name" value="RNase_HI_RT_Ty1"/>
    <property type="match status" value="1"/>
</dbReference>
<evidence type="ECO:0000313" key="3">
    <source>
        <dbReference type="EMBL" id="OTG20115.1"/>
    </source>
</evidence>
<accession>A0A251U9V3</accession>
<dbReference type="EMBL" id="CM007896">
    <property type="protein sequence ID" value="OTG20115.1"/>
    <property type="molecule type" value="Genomic_DNA"/>
</dbReference>
<feature type="compositionally biased region" description="Pro residues" evidence="1">
    <location>
        <begin position="354"/>
        <end position="366"/>
    </location>
</feature>
<dbReference type="GO" id="GO:0015074">
    <property type="term" value="P:DNA integration"/>
    <property type="evidence" value="ECO:0007669"/>
    <property type="project" value="InterPro"/>
</dbReference>
<dbReference type="InParanoid" id="A0A251U9V3"/>
<reference evidence="4" key="1">
    <citation type="journal article" date="2017" name="Nature">
        <title>The sunflower genome provides insights into oil metabolism, flowering and Asterid evolution.</title>
        <authorList>
            <person name="Badouin H."/>
            <person name="Gouzy J."/>
            <person name="Grassa C.J."/>
            <person name="Murat F."/>
            <person name="Staton S.E."/>
            <person name="Cottret L."/>
            <person name="Lelandais-Briere C."/>
            <person name="Owens G.L."/>
            <person name="Carrere S."/>
            <person name="Mayjonade B."/>
            <person name="Legrand L."/>
            <person name="Gill N."/>
            <person name="Kane N.C."/>
            <person name="Bowers J.E."/>
            <person name="Hubner S."/>
            <person name="Bellec A."/>
            <person name="Berard A."/>
            <person name="Berges H."/>
            <person name="Blanchet N."/>
            <person name="Boniface M.C."/>
            <person name="Brunel D."/>
            <person name="Catrice O."/>
            <person name="Chaidir N."/>
            <person name="Claudel C."/>
            <person name="Donnadieu C."/>
            <person name="Faraut T."/>
            <person name="Fievet G."/>
            <person name="Helmstetter N."/>
            <person name="King M."/>
            <person name="Knapp S.J."/>
            <person name="Lai Z."/>
            <person name="Le Paslier M.C."/>
            <person name="Lippi Y."/>
            <person name="Lorenzon L."/>
            <person name="Mandel J.R."/>
            <person name="Marage G."/>
            <person name="Marchand G."/>
            <person name="Marquand E."/>
            <person name="Bret-Mestries E."/>
            <person name="Morien E."/>
            <person name="Nambeesan S."/>
            <person name="Nguyen T."/>
            <person name="Pegot-Espagnet P."/>
            <person name="Pouilly N."/>
            <person name="Raftis F."/>
            <person name="Sallet E."/>
            <person name="Schiex T."/>
            <person name="Thomas J."/>
            <person name="Vandecasteele C."/>
            <person name="Vares D."/>
            <person name="Vear F."/>
            <person name="Vautrin S."/>
            <person name="Crespi M."/>
            <person name="Mangin B."/>
            <person name="Burke J.M."/>
            <person name="Salse J."/>
            <person name="Munos S."/>
            <person name="Vincourt P."/>
            <person name="Rieseberg L.H."/>
            <person name="Langlade N.B."/>
        </authorList>
    </citation>
    <scope>NUCLEOTIDE SEQUENCE [LARGE SCALE GENOMIC DNA]</scope>
    <source>
        <strain evidence="4">cv. SF193</strain>
    </source>
</reference>
<feature type="compositionally biased region" description="Low complexity" evidence="1">
    <location>
        <begin position="867"/>
        <end position="903"/>
    </location>
</feature>
<feature type="compositionally biased region" description="Pro residues" evidence="1">
    <location>
        <begin position="904"/>
        <end position="914"/>
    </location>
</feature>
<sequence length="1084" mass="120796">MNEKITVEYWFLHGITPFSILFPLNPTRCRRLSSSSVGSFLCIPLFSSFTMESKLHPALTVSNIKTHVPILLEKDSTHYTTWKTLFKVHCQIYEVLDHLSPKQPDTKAADTSDTAAAAKVVVDSLWTQLDAMVLQWIYSTISAPLLHIILQPGQTANDAWTAIESEFNDNKTTRAIFLGQEFANLSLDNFSSMSDYCDHAKNLADQLKSVGAPVADHVLVIKILTGLTEQYDGISTVLQNQDPLPSFNDVRSKLNLEENKKKRQATRASQLSALAAVSSASQPTRHGSSYSANERGRGRNRRGRGRGRSANGRGGRASSGYGQPSHQYPYIVFPQNWTQSQWAGLLHGSSQPWASPPSQPPCPYPSRPNNNSQGILGARPDQAHYNGYTPTDIEQALYTMSLNPPDHGLMDTGATAHSANQQGIYSPSNFNSCTSKHIIVGNGMSIPVLAQGNQDLKTRAPLLRCNSTGDLYPLTKPLPLNLSQPQAFATNSQDHWHQRLGHPGNNLLQSLKLSSFIDYGKLNKTLCQSCVFGKSVRLSFIDSINSTHLPFDIVDSDLWTSPVLSTGGHKYYILFLDNFTNFLWTFLIATKSQVFHIFIQFHNLINTQFERKIKQFQCDNGKEYANQNFYNFCHQNGMQFRFSCPYTSSQNGKAERKIRTINNMIRTLLAQASLPPNFWHHALETLTYLLNILPCKTQQFRSPTSRLYKVTPEYEHLRVFGVFVILWLPLQTFTNLTIVPTHAYFWGIPPIIEETIFPYTIQSPTKPPSYDFLNPTIHPLVWDNLLNTKPSPTLLAQQSSPPHTPLGPPSTVSHQPTPPSHNPAQTYSPSTTPLTGPPTHPPHHPTHQPVPSSYNPAQTNAPPTPHQPQSAQSSPSQPTDPSTTTGPGPSFTFDPSFPSSPTSPSIPVPPPPPFRTIQTRSMSGIVKPKQPFNLHTSTVILIPKNPQVALSIPEWMSRHAPFHLRGVANVVAELCWLRNLLLELHLPIARASLVYCDNVSAIYLSGNPIQHQRTKHIELDIHFVREQVQRGAVRVLHVPSPHQVADILTKGLPRVLFDDFRSGLSIRPPFASTAGCNRLFVNYN</sequence>
<dbReference type="Pfam" id="PF13976">
    <property type="entry name" value="gag_pre-integrs"/>
    <property type="match status" value="1"/>
</dbReference>
<feature type="region of interest" description="Disordered" evidence="1">
    <location>
        <begin position="348"/>
        <end position="388"/>
    </location>
</feature>
<dbReference type="Gene3D" id="3.30.420.10">
    <property type="entry name" value="Ribonuclease H-like superfamily/Ribonuclease H"/>
    <property type="match status" value="1"/>
</dbReference>
<dbReference type="AlphaFoldDB" id="A0A251U9V3"/>
<feature type="domain" description="Integrase catalytic" evidence="2">
    <location>
        <begin position="546"/>
        <end position="711"/>
    </location>
</feature>
<feature type="compositionally biased region" description="Polar residues" evidence="1">
    <location>
        <begin position="283"/>
        <end position="292"/>
    </location>
</feature>
<dbReference type="Pfam" id="PF00665">
    <property type="entry name" value="rve"/>
    <property type="match status" value="1"/>
</dbReference>
<evidence type="ECO:0000259" key="2">
    <source>
        <dbReference type="PROSITE" id="PS50994"/>
    </source>
</evidence>
<feature type="compositionally biased region" description="Polar residues" evidence="1">
    <location>
        <begin position="791"/>
        <end position="801"/>
    </location>
</feature>
<feature type="compositionally biased region" description="Low complexity" evidence="1">
    <location>
        <begin position="268"/>
        <end position="282"/>
    </location>
</feature>
<dbReference type="GO" id="GO:0003676">
    <property type="term" value="F:nucleic acid binding"/>
    <property type="evidence" value="ECO:0007669"/>
    <property type="project" value="InterPro"/>
</dbReference>
<protein>
    <submittedName>
        <fullName evidence="3">Putative ribonuclease H-like domain, GAG-pre-integrase domain protein</fullName>
    </submittedName>
</protein>